<dbReference type="CDD" id="cd02440">
    <property type="entry name" value="AdoMet_MTases"/>
    <property type="match status" value="1"/>
</dbReference>
<evidence type="ECO:0008006" key="13">
    <source>
        <dbReference type="Google" id="ProtNLM"/>
    </source>
</evidence>
<proteinExistence type="inferred from homology"/>
<dbReference type="GO" id="GO:0032259">
    <property type="term" value="P:methylation"/>
    <property type="evidence" value="ECO:0007669"/>
    <property type="project" value="UniProtKB-KW"/>
</dbReference>
<evidence type="ECO:0000256" key="9">
    <source>
        <dbReference type="ARBA" id="ARBA00047870"/>
    </source>
</evidence>
<sequence length="365" mass="41555">MTAQLTPPPTPARRMYSAVQAAPVPINRQPSTQQTTHNAPRMSRGLPIDALLSSRPEPARETHAIEKLHEHGRVYYRFRQDMYMFPADDTEHERLDILHDLIYGTAMAGQLHIADFGRNPPRRVLDVGFGSGFWMIEAGKRYPDCQIIGFDLDNPLGVAQDRNCQFRSPVDFTAPTWAIEDASVDLVHMAQLCGCVPRWEDLYAKAFRSLRPNTGQIEHIEFDWTPRTNEPQMPPQATDLVNWWYWMLLASDKAGKSLRFREDTEDLLENAGFVDVSHKRVRVPLFNAGTKDKRERKLAHAYQTAMGHQDSQSFTGFTMALFTRYHGMPPEQAAQICAQALAVVQGQPLPLYITLHVYTARRPQS</sequence>
<keyword evidence="4" id="KW-0949">S-adenosyl-L-methionine</keyword>
<dbReference type="EMBL" id="BOLY01000003">
    <property type="protein sequence ID" value="GIZ42531.1"/>
    <property type="molecule type" value="Genomic_DNA"/>
</dbReference>
<keyword evidence="6" id="KW-0804">Transcription</keyword>
<evidence type="ECO:0000256" key="6">
    <source>
        <dbReference type="ARBA" id="ARBA00023163"/>
    </source>
</evidence>
<feature type="region of interest" description="Disordered" evidence="10">
    <location>
        <begin position="23"/>
        <end position="42"/>
    </location>
</feature>
<evidence type="ECO:0000256" key="10">
    <source>
        <dbReference type="SAM" id="MobiDB-lite"/>
    </source>
</evidence>
<protein>
    <recommendedName>
        <fullName evidence="13">S-adenosyl-L-methionine-dependent methyltransferase</fullName>
    </recommendedName>
</protein>
<keyword evidence="7" id="KW-0539">Nucleus</keyword>
<evidence type="ECO:0000313" key="11">
    <source>
        <dbReference type="EMBL" id="GIZ42531.1"/>
    </source>
</evidence>
<dbReference type="OrthoDB" id="2013972at2759"/>
<evidence type="ECO:0000256" key="4">
    <source>
        <dbReference type="ARBA" id="ARBA00022691"/>
    </source>
</evidence>
<dbReference type="RefSeq" id="XP_044657018.1">
    <property type="nucleotide sequence ID" value="XM_044801083.1"/>
</dbReference>
<keyword evidence="12" id="KW-1185">Reference proteome</keyword>
<keyword evidence="3" id="KW-0808">Transferase</keyword>
<evidence type="ECO:0000256" key="1">
    <source>
        <dbReference type="ARBA" id="ARBA00004123"/>
    </source>
</evidence>
<dbReference type="AlphaFoldDB" id="A0A9P3CI92"/>
<dbReference type="GO" id="GO:0005634">
    <property type="term" value="C:nucleus"/>
    <property type="evidence" value="ECO:0007669"/>
    <property type="project" value="UniProtKB-SubCell"/>
</dbReference>
<comment type="similarity">
    <text evidence="8">Belongs to the methyltransferase superfamily. LaeA methyltransferase family.</text>
</comment>
<evidence type="ECO:0000256" key="7">
    <source>
        <dbReference type="ARBA" id="ARBA00023242"/>
    </source>
</evidence>
<name>A0A9P3CI92_9PEZI</name>
<evidence type="ECO:0000256" key="2">
    <source>
        <dbReference type="ARBA" id="ARBA00022603"/>
    </source>
</evidence>
<evidence type="ECO:0000256" key="8">
    <source>
        <dbReference type="ARBA" id="ARBA00038158"/>
    </source>
</evidence>
<evidence type="ECO:0000313" key="12">
    <source>
        <dbReference type="Proteomes" id="UP000825890"/>
    </source>
</evidence>
<dbReference type="Proteomes" id="UP000825890">
    <property type="component" value="Unassembled WGS sequence"/>
</dbReference>
<comment type="subcellular location">
    <subcellularLocation>
        <location evidence="1">Nucleus</location>
    </subcellularLocation>
</comment>
<gene>
    <name evidence="11" type="ORF">CKM354_000579500</name>
</gene>
<dbReference type="SUPFAM" id="SSF53335">
    <property type="entry name" value="S-adenosyl-L-methionine-dependent methyltransferases"/>
    <property type="match status" value="1"/>
</dbReference>
<dbReference type="InterPro" id="IPR029063">
    <property type="entry name" value="SAM-dependent_MTases_sf"/>
</dbReference>
<dbReference type="PANTHER" id="PTHR43591:SF30">
    <property type="entry name" value="PROTEIN-METHIONINE METHYLTRANSFERASE LAEA"/>
    <property type="match status" value="1"/>
</dbReference>
<dbReference type="GO" id="GO:0008168">
    <property type="term" value="F:methyltransferase activity"/>
    <property type="evidence" value="ECO:0007669"/>
    <property type="project" value="UniProtKB-KW"/>
</dbReference>
<feature type="compositionally biased region" description="Polar residues" evidence="10">
    <location>
        <begin position="28"/>
        <end position="38"/>
    </location>
</feature>
<dbReference type="Pfam" id="PF13489">
    <property type="entry name" value="Methyltransf_23"/>
    <property type="match status" value="1"/>
</dbReference>
<comment type="caution">
    <text evidence="11">The sequence shown here is derived from an EMBL/GenBank/DDBJ whole genome shotgun (WGS) entry which is preliminary data.</text>
</comment>
<evidence type="ECO:0000256" key="3">
    <source>
        <dbReference type="ARBA" id="ARBA00022679"/>
    </source>
</evidence>
<accession>A0A9P3CI92</accession>
<reference evidence="11 12" key="1">
    <citation type="submission" date="2021-01" db="EMBL/GenBank/DDBJ databases">
        <title>Cercospora kikuchii MAFF 305040 whole genome shotgun sequence.</title>
        <authorList>
            <person name="Kashiwa T."/>
            <person name="Suzuki T."/>
        </authorList>
    </citation>
    <scope>NUCLEOTIDE SEQUENCE [LARGE SCALE GENOMIC DNA]</scope>
    <source>
        <strain evidence="11 12">MAFF 305040</strain>
    </source>
</reference>
<comment type="catalytic activity">
    <reaction evidence="9">
        <text>L-methionyl-[protein] + S-adenosyl-L-methionine = S-methyl-L-methionyl-[protein] + S-adenosyl-L-homocysteine</text>
        <dbReference type="Rhea" id="RHEA:60560"/>
        <dbReference type="Rhea" id="RHEA-COMP:12313"/>
        <dbReference type="Rhea" id="RHEA-COMP:15592"/>
        <dbReference type="ChEBI" id="CHEBI:16044"/>
        <dbReference type="ChEBI" id="CHEBI:57856"/>
        <dbReference type="ChEBI" id="CHEBI:59789"/>
        <dbReference type="ChEBI" id="CHEBI:142742"/>
    </reaction>
    <physiologicalReaction direction="left-to-right" evidence="9">
        <dbReference type="Rhea" id="RHEA:60561"/>
    </physiologicalReaction>
</comment>
<evidence type="ECO:0000256" key="5">
    <source>
        <dbReference type="ARBA" id="ARBA00023015"/>
    </source>
</evidence>
<keyword evidence="2" id="KW-0489">Methyltransferase</keyword>
<keyword evidence="5" id="KW-0805">Transcription regulation</keyword>
<dbReference type="GeneID" id="68291370"/>
<dbReference type="Gene3D" id="3.40.50.150">
    <property type="entry name" value="Vaccinia Virus protein VP39"/>
    <property type="match status" value="1"/>
</dbReference>
<dbReference type="PANTHER" id="PTHR43591">
    <property type="entry name" value="METHYLTRANSFERASE"/>
    <property type="match status" value="1"/>
</dbReference>
<organism evidence="11 12">
    <name type="scientific">Cercospora kikuchii</name>
    <dbReference type="NCBI Taxonomy" id="84275"/>
    <lineage>
        <taxon>Eukaryota</taxon>
        <taxon>Fungi</taxon>
        <taxon>Dikarya</taxon>
        <taxon>Ascomycota</taxon>
        <taxon>Pezizomycotina</taxon>
        <taxon>Dothideomycetes</taxon>
        <taxon>Dothideomycetidae</taxon>
        <taxon>Mycosphaerellales</taxon>
        <taxon>Mycosphaerellaceae</taxon>
        <taxon>Cercospora</taxon>
    </lineage>
</organism>